<feature type="domain" description="Ras-GAP" evidence="2">
    <location>
        <begin position="144"/>
        <end position="295"/>
    </location>
</feature>
<reference evidence="3 4" key="1">
    <citation type="journal article" date="2013" name="Curr. Biol.">
        <title>Shared signatures of parasitism and phylogenomics unite Cryptomycota and microsporidia.</title>
        <authorList>
            <person name="James T.Y."/>
            <person name="Pelin A."/>
            <person name="Bonen L."/>
            <person name="Ahrendt S."/>
            <person name="Sain D."/>
            <person name="Corradi N."/>
            <person name="Stajich J.E."/>
        </authorList>
    </citation>
    <scope>NUCLEOTIDE SEQUENCE [LARGE SCALE GENOMIC DNA]</scope>
    <source>
        <strain evidence="3 4">CSF55</strain>
    </source>
</reference>
<keyword evidence="4" id="KW-1185">Reference proteome</keyword>
<feature type="non-terminal residue" evidence="3">
    <location>
        <position position="1"/>
    </location>
</feature>
<dbReference type="InterPro" id="IPR008936">
    <property type="entry name" value="Rho_GTPase_activation_prot"/>
</dbReference>
<dbReference type="Proteomes" id="UP000030755">
    <property type="component" value="Unassembled WGS sequence"/>
</dbReference>
<dbReference type="OrthoDB" id="28245at2759"/>
<dbReference type="Pfam" id="PF00616">
    <property type="entry name" value="RasGAP"/>
    <property type="match status" value="2"/>
</dbReference>
<evidence type="ECO:0000313" key="4">
    <source>
        <dbReference type="Proteomes" id="UP000030755"/>
    </source>
</evidence>
<dbReference type="GO" id="GO:0005096">
    <property type="term" value="F:GTPase activator activity"/>
    <property type="evidence" value="ECO:0007669"/>
    <property type="project" value="UniProtKB-KW"/>
</dbReference>
<keyword evidence="1" id="KW-0343">GTPase activation</keyword>
<protein>
    <submittedName>
        <fullName evidence="3">Ras GTPase-activating protein domain-containing protein</fullName>
    </submittedName>
</protein>
<dbReference type="SUPFAM" id="SSF48350">
    <property type="entry name" value="GTPase activation domain, GAP"/>
    <property type="match status" value="1"/>
</dbReference>
<dbReference type="PROSITE" id="PS50018">
    <property type="entry name" value="RAS_GTPASE_ACTIV_2"/>
    <property type="match status" value="1"/>
</dbReference>
<evidence type="ECO:0000313" key="3">
    <source>
        <dbReference type="EMBL" id="EPZ34792.1"/>
    </source>
</evidence>
<proteinExistence type="predicted"/>
<feature type="non-terminal residue" evidence="3">
    <location>
        <position position="560"/>
    </location>
</feature>
<gene>
    <name evidence="3" type="ORF">O9G_006026</name>
</gene>
<accession>A0A075AX09</accession>
<dbReference type="HOGENOM" id="CLU_487129_0_0_1"/>
<dbReference type="InterPro" id="IPR039360">
    <property type="entry name" value="Ras_GTPase"/>
</dbReference>
<name>A0A075AX09_ROZAC</name>
<dbReference type="Gene3D" id="1.10.506.10">
    <property type="entry name" value="GTPase Activation - p120gap, domain 1"/>
    <property type="match status" value="3"/>
</dbReference>
<dbReference type="PANTHER" id="PTHR10194">
    <property type="entry name" value="RAS GTPASE-ACTIVATING PROTEINS"/>
    <property type="match status" value="1"/>
</dbReference>
<dbReference type="AlphaFoldDB" id="A0A075AX09"/>
<evidence type="ECO:0000259" key="2">
    <source>
        <dbReference type="PROSITE" id="PS50018"/>
    </source>
</evidence>
<dbReference type="EMBL" id="KE560912">
    <property type="protein sequence ID" value="EPZ34792.1"/>
    <property type="molecule type" value="Genomic_DNA"/>
</dbReference>
<dbReference type="STRING" id="988480.A0A075AX09"/>
<dbReference type="InterPro" id="IPR001936">
    <property type="entry name" value="RasGAP_dom"/>
</dbReference>
<evidence type="ECO:0000256" key="1">
    <source>
        <dbReference type="ARBA" id="ARBA00022468"/>
    </source>
</evidence>
<sequence length="560" mass="65011">KRFNEEIRLLNLSFLLSQNLSLNKNDLDSIFSILRNCIHHSDLVLKIFSNLFINNLKLFFDLILQFCYSKNQIEKDAFVSIMKNYFKVEKFLLINNHQRLNLISNCIIQNENVLKEIINSCSVDDMDKCSQTILHIFKNNESTLIELLIKWEVELTDSPQTLFRRNSLASKILTLFAKNNCFDYLSNVLSPCFNFLIQSNNEYEIDPSKEPNPTKLNQNKENFGLEFVCHSLGRIVEEKFKDYKKHAIGGFIFLRFISPAITTPDVFGLVELNSINKSTRRGLVLIAKLIQNLANSSLLVQKEEFIKGMNELLEMFKSPFDEFLDSFNEFNKEIKNVTPKIDFENGKEMIILLNENFLKMDPLIVNDLGQELMKKIILLEIIRPWLIDLEKYTIEKLIELTLSLPEFEFLFVSKIWIHLGEYTNWVLDYSIKEKKDLNCIIQNTCSISLIIDRLLLNPQDTFAANLFLKYLSNSSIDPSLSRLYLVLILFHDHPSTELILQNSSLTLKESVLDSVVSFLENSNSSLRLSVLDQVAEFRSTRVYTPAILYISFSLKEAFSV</sequence>
<dbReference type="SMART" id="SM00323">
    <property type="entry name" value="RasGAP"/>
    <property type="match status" value="1"/>
</dbReference>
<organism evidence="3 4">
    <name type="scientific">Rozella allomycis (strain CSF55)</name>
    <dbReference type="NCBI Taxonomy" id="988480"/>
    <lineage>
        <taxon>Eukaryota</taxon>
        <taxon>Fungi</taxon>
        <taxon>Fungi incertae sedis</taxon>
        <taxon>Cryptomycota</taxon>
        <taxon>Cryptomycota incertae sedis</taxon>
        <taxon>Rozella</taxon>
    </lineage>
</organism>